<protein>
    <submittedName>
        <fullName evidence="1">Uncharacterized protein</fullName>
    </submittedName>
</protein>
<dbReference type="EMBL" id="BARU01001822">
    <property type="protein sequence ID" value="GAH21078.1"/>
    <property type="molecule type" value="Genomic_DNA"/>
</dbReference>
<evidence type="ECO:0000313" key="1">
    <source>
        <dbReference type="EMBL" id="GAH21078.1"/>
    </source>
</evidence>
<gene>
    <name evidence="1" type="ORF">S03H2_04554</name>
</gene>
<comment type="caution">
    <text evidence="1">The sequence shown here is derived from an EMBL/GenBank/DDBJ whole genome shotgun (WGS) entry which is preliminary data.</text>
</comment>
<sequence length="118" mass="13870">ELSRLLKSLDIMPFWRDKLTEISYNPLTRVDVRRMYKLGVLDESEVKKSYLNIGYNENDAEKMTAFTKKYEGDTEKELTKSAIDKAFKNDIIFRRQADIKSISDKIFSEDLKNIFDTS</sequence>
<feature type="non-terminal residue" evidence="1">
    <location>
        <position position="1"/>
    </location>
</feature>
<proteinExistence type="predicted"/>
<dbReference type="AlphaFoldDB" id="X1FJY1"/>
<name>X1FJY1_9ZZZZ</name>
<reference evidence="1" key="1">
    <citation type="journal article" date="2014" name="Front. Microbiol.">
        <title>High frequency of phylogenetically diverse reductive dehalogenase-homologous genes in deep subseafloor sedimentary metagenomes.</title>
        <authorList>
            <person name="Kawai M."/>
            <person name="Futagami T."/>
            <person name="Toyoda A."/>
            <person name="Takaki Y."/>
            <person name="Nishi S."/>
            <person name="Hori S."/>
            <person name="Arai W."/>
            <person name="Tsubouchi T."/>
            <person name="Morono Y."/>
            <person name="Uchiyama I."/>
            <person name="Ito T."/>
            <person name="Fujiyama A."/>
            <person name="Inagaki F."/>
            <person name="Takami H."/>
        </authorList>
    </citation>
    <scope>NUCLEOTIDE SEQUENCE</scope>
    <source>
        <strain evidence="1">Expedition CK06-06</strain>
    </source>
</reference>
<organism evidence="1">
    <name type="scientific">marine sediment metagenome</name>
    <dbReference type="NCBI Taxonomy" id="412755"/>
    <lineage>
        <taxon>unclassified sequences</taxon>
        <taxon>metagenomes</taxon>
        <taxon>ecological metagenomes</taxon>
    </lineage>
</organism>
<accession>X1FJY1</accession>